<feature type="compositionally biased region" description="Basic and acidic residues" evidence="11">
    <location>
        <begin position="449"/>
        <end position="486"/>
    </location>
</feature>
<comment type="cofactor">
    <cofactor evidence="1 8">
        <name>heme</name>
        <dbReference type="ChEBI" id="CHEBI:30413"/>
    </cofactor>
</comment>
<dbReference type="AlphaFoldDB" id="A0AAV1CHM1"/>
<evidence type="ECO:0000256" key="9">
    <source>
        <dbReference type="RuleBase" id="RU000461"/>
    </source>
</evidence>
<dbReference type="PRINTS" id="PR00463">
    <property type="entry name" value="EP450I"/>
</dbReference>
<evidence type="ECO:0000256" key="11">
    <source>
        <dbReference type="SAM" id="MobiDB-lite"/>
    </source>
</evidence>
<gene>
    <name evidence="12" type="ORF">OLC1_LOCUS5768</name>
</gene>
<dbReference type="PANTHER" id="PTHR47953:SF16">
    <property type="entry name" value="CYTOCHROME P450 71D8"/>
    <property type="match status" value="1"/>
</dbReference>
<dbReference type="SUPFAM" id="SSF48264">
    <property type="entry name" value="Cytochrome P450"/>
    <property type="match status" value="1"/>
</dbReference>
<evidence type="ECO:0000313" key="13">
    <source>
        <dbReference type="Proteomes" id="UP001161247"/>
    </source>
</evidence>
<evidence type="ECO:0000256" key="7">
    <source>
        <dbReference type="ARBA" id="ARBA00023033"/>
    </source>
</evidence>
<dbReference type="Proteomes" id="UP001161247">
    <property type="component" value="Chromosome 2"/>
</dbReference>
<dbReference type="Gene3D" id="1.10.630.10">
    <property type="entry name" value="Cytochrome P450"/>
    <property type="match status" value="1"/>
</dbReference>
<keyword evidence="3 8" id="KW-0349">Heme</keyword>
<feature type="coiled-coil region" evidence="10">
    <location>
        <begin position="537"/>
        <end position="584"/>
    </location>
</feature>
<keyword evidence="6 8" id="KW-0408">Iron</keyword>
<evidence type="ECO:0000256" key="4">
    <source>
        <dbReference type="ARBA" id="ARBA00022723"/>
    </source>
</evidence>
<dbReference type="InterPro" id="IPR036396">
    <property type="entry name" value="Cyt_P450_sf"/>
</dbReference>
<keyword evidence="5 9" id="KW-0560">Oxidoreductase</keyword>
<evidence type="ECO:0000313" key="12">
    <source>
        <dbReference type="EMBL" id="CAI9094653.1"/>
    </source>
</evidence>
<evidence type="ECO:0000256" key="10">
    <source>
        <dbReference type="SAM" id="Coils"/>
    </source>
</evidence>
<name>A0AAV1CHM1_OLDCO</name>
<dbReference type="InterPro" id="IPR052306">
    <property type="entry name" value="CYP450_71D"/>
</dbReference>
<evidence type="ECO:0000256" key="1">
    <source>
        <dbReference type="ARBA" id="ARBA00001971"/>
    </source>
</evidence>
<dbReference type="InterPro" id="IPR001128">
    <property type="entry name" value="Cyt_P450"/>
</dbReference>
<dbReference type="PROSITE" id="PS00086">
    <property type="entry name" value="CYTOCHROME_P450"/>
    <property type="match status" value="1"/>
</dbReference>
<dbReference type="InterPro" id="IPR002401">
    <property type="entry name" value="Cyt_P450_E_grp-I"/>
</dbReference>
<proteinExistence type="inferred from homology"/>
<feature type="binding site" description="axial binding residue" evidence="8">
    <location>
        <position position="318"/>
    </location>
    <ligand>
        <name>heme</name>
        <dbReference type="ChEBI" id="CHEBI:30413"/>
    </ligand>
    <ligandPart>
        <name>Fe</name>
        <dbReference type="ChEBI" id="CHEBI:18248"/>
    </ligandPart>
</feature>
<dbReference type="GO" id="GO:0005506">
    <property type="term" value="F:iron ion binding"/>
    <property type="evidence" value="ECO:0007669"/>
    <property type="project" value="InterPro"/>
</dbReference>
<evidence type="ECO:0000256" key="2">
    <source>
        <dbReference type="ARBA" id="ARBA00010617"/>
    </source>
</evidence>
<dbReference type="PANTHER" id="PTHR47953">
    <property type="entry name" value="OS08G0105600 PROTEIN"/>
    <property type="match status" value="1"/>
</dbReference>
<dbReference type="GO" id="GO:0016705">
    <property type="term" value="F:oxidoreductase activity, acting on paired donors, with incorporation or reduction of molecular oxygen"/>
    <property type="evidence" value="ECO:0007669"/>
    <property type="project" value="InterPro"/>
</dbReference>
<evidence type="ECO:0000256" key="3">
    <source>
        <dbReference type="ARBA" id="ARBA00022617"/>
    </source>
</evidence>
<accession>A0AAV1CHM1</accession>
<comment type="similarity">
    <text evidence="2 9">Belongs to the cytochrome P450 family.</text>
</comment>
<keyword evidence="4 8" id="KW-0479">Metal-binding</keyword>
<dbReference type="GO" id="GO:0020037">
    <property type="term" value="F:heme binding"/>
    <property type="evidence" value="ECO:0007669"/>
    <property type="project" value="InterPro"/>
</dbReference>
<dbReference type="GO" id="GO:0004497">
    <property type="term" value="F:monooxygenase activity"/>
    <property type="evidence" value="ECO:0007669"/>
    <property type="project" value="UniProtKB-KW"/>
</dbReference>
<keyword evidence="7 9" id="KW-0503">Monooxygenase</keyword>
<keyword evidence="13" id="KW-1185">Reference proteome</keyword>
<reference evidence="12" key="1">
    <citation type="submission" date="2023-03" db="EMBL/GenBank/DDBJ databases">
        <authorList>
            <person name="Julca I."/>
        </authorList>
    </citation>
    <scope>NUCLEOTIDE SEQUENCE</scope>
</reference>
<dbReference type="PRINTS" id="PR00385">
    <property type="entry name" value="P450"/>
</dbReference>
<dbReference type="Pfam" id="PF00067">
    <property type="entry name" value="p450"/>
    <property type="match status" value="1"/>
</dbReference>
<evidence type="ECO:0000256" key="6">
    <source>
        <dbReference type="ARBA" id="ARBA00023004"/>
    </source>
</evidence>
<organism evidence="12 13">
    <name type="scientific">Oldenlandia corymbosa var. corymbosa</name>
    <dbReference type="NCBI Taxonomy" id="529605"/>
    <lineage>
        <taxon>Eukaryota</taxon>
        <taxon>Viridiplantae</taxon>
        <taxon>Streptophyta</taxon>
        <taxon>Embryophyta</taxon>
        <taxon>Tracheophyta</taxon>
        <taxon>Spermatophyta</taxon>
        <taxon>Magnoliopsida</taxon>
        <taxon>eudicotyledons</taxon>
        <taxon>Gunneridae</taxon>
        <taxon>Pentapetalae</taxon>
        <taxon>asterids</taxon>
        <taxon>lamiids</taxon>
        <taxon>Gentianales</taxon>
        <taxon>Rubiaceae</taxon>
        <taxon>Rubioideae</taxon>
        <taxon>Spermacoceae</taxon>
        <taxon>Hedyotis-Oldenlandia complex</taxon>
        <taxon>Oldenlandia</taxon>
    </lineage>
</organism>
<sequence>MLLSRIVQNSWQGRSCVTMVQILPVLHMGSIGDKSAKSVLWNSSVQKMSNLLARLGTDEAINLIRSIKPLAGHSTLVILTEKLAEYTNSMVVRAAFGKVVKIKLVKESTPLCSAFEISDLFPSLKILHPFFSNKTKLMEIHHKLDKVLDNIIDQYLDEDLDNVKAVTYVSPINIISLLWGTETSSSTVEWAMAELIGHPEVMSKLQNEIRMAFKEKETIEEDDIQELRYLQSVIKEILRLHPPLPFLVPRERREQTEIDGYIIPVKTHVFVNVWTIARDSEYWDDPESFKPEGFDESDKDFAGNHFEYIPFGAGRRICPGISFGLANVYLPLALLLYHFDWELPGGMNPKDLDMGDDDAWNCTSGLVVDLLSESPAMSLSKNTIGLFGDAKIFDIKNSDDEGSSTKVSKKRKLRRLVKASEAGAKLKKKKKQTPAVEKEGPTEEVTPVEEDRPVEDNIPIEENRPVEEGAPVEGDKTIGSSRKDAAENPDASPGSSFYTAAAAIFHFGDDRIECPIIKEVAETMTDEEALKMLRTSLASILMRKKNLSEEISSLELKKGFLEHEKAIYEEARKKEQLIRAAKEEELATA</sequence>
<dbReference type="FunFam" id="1.10.630.10:FF:000126">
    <property type="entry name" value="Predicted protein"/>
    <property type="match status" value="1"/>
</dbReference>
<keyword evidence="10" id="KW-0175">Coiled coil</keyword>
<feature type="region of interest" description="Disordered" evidence="11">
    <location>
        <begin position="422"/>
        <end position="494"/>
    </location>
</feature>
<evidence type="ECO:0000256" key="8">
    <source>
        <dbReference type="PIRSR" id="PIRSR602401-1"/>
    </source>
</evidence>
<protein>
    <submittedName>
        <fullName evidence="12">OLC1v1030430C1</fullName>
    </submittedName>
</protein>
<evidence type="ECO:0000256" key="5">
    <source>
        <dbReference type="ARBA" id="ARBA00023002"/>
    </source>
</evidence>
<dbReference type="EMBL" id="OX459119">
    <property type="protein sequence ID" value="CAI9094653.1"/>
    <property type="molecule type" value="Genomic_DNA"/>
</dbReference>
<dbReference type="InterPro" id="IPR017972">
    <property type="entry name" value="Cyt_P450_CS"/>
</dbReference>